<dbReference type="GO" id="GO:0010181">
    <property type="term" value="F:FMN binding"/>
    <property type="evidence" value="ECO:0007669"/>
    <property type="project" value="InterPro"/>
</dbReference>
<dbReference type="SMART" id="SM00900">
    <property type="entry name" value="FMN_bind"/>
    <property type="match status" value="1"/>
</dbReference>
<dbReference type="InterPro" id="IPR007329">
    <property type="entry name" value="FMN-bd"/>
</dbReference>
<dbReference type="Proteomes" id="UP000276899">
    <property type="component" value="Chromosome"/>
</dbReference>
<reference evidence="3 4" key="1">
    <citation type="submission" date="2018-12" db="EMBL/GenBank/DDBJ databases">
        <authorList>
            <consortium name="Pathogen Informatics"/>
        </authorList>
    </citation>
    <scope>NUCLEOTIDE SEQUENCE [LARGE SCALE GENOMIC DNA]</scope>
    <source>
        <strain evidence="3 4">NCTC11923</strain>
    </source>
</reference>
<evidence type="ECO:0000259" key="2">
    <source>
        <dbReference type="SMART" id="SM00900"/>
    </source>
</evidence>
<accession>A0A448KD78</accession>
<organism evidence="3 4">
    <name type="scientific">Actinomyces slackii</name>
    <dbReference type="NCBI Taxonomy" id="52774"/>
    <lineage>
        <taxon>Bacteria</taxon>
        <taxon>Bacillati</taxon>
        <taxon>Actinomycetota</taxon>
        <taxon>Actinomycetes</taxon>
        <taxon>Actinomycetales</taxon>
        <taxon>Actinomycetaceae</taxon>
        <taxon>Actinomyces</taxon>
    </lineage>
</organism>
<dbReference type="KEGG" id="asla:NCTC11923_01526"/>
<protein>
    <submittedName>
        <fullName evidence="3">FMN-binding domain</fullName>
    </submittedName>
</protein>
<dbReference type="STRING" id="1278298.GCA_000428685_01635"/>
<feature type="domain" description="FMN-binding" evidence="2">
    <location>
        <begin position="99"/>
        <end position="177"/>
    </location>
</feature>
<dbReference type="Pfam" id="PF04205">
    <property type="entry name" value="FMN_bind"/>
    <property type="match status" value="1"/>
</dbReference>
<dbReference type="EMBL" id="LR134363">
    <property type="protein sequence ID" value="VEG74877.1"/>
    <property type="molecule type" value="Genomic_DNA"/>
</dbReference>
<dbReference type="AlphaFoldDB" id="A0A448KD78"/>
<dbReference type="RefSeq" id="WP_026426780.1">
    <property type="nucleotide sequence ID" value="NZ_CBCRWE010000002.1"/>
</dbReference>
<evidence type="ECO:0000256" key="1">
    <source>
        <dbReference type="SAM" id="MobiDB-lite"/>
    </source>
</evidence>
<name>A0A448KD78_9ACTO</name>
<proteinExistence type="predicted"/>
<evidence type="ECO:0000313" key="3">
    <source>
        <dbReference type="EMBL" id="VEG74877.1"/>
    </source>
</evidence>
<sequence length="194" mass="20088">MSSHQHHPHDSRQRRSLVRVVTVAGAALAAAGMSGCGSQEVTPGQDEYAGRPQEGSASSTGSAQPTREPSSATSPTAGPYADGRYSASEAYGPIDDLVEEDSIDVTLTLSEGRITDVDVVGHALTDTSKEHVQRFVDKIDEEVVGRSVEDAHVEALAGASKTSRAFNDAVDAIAEQARKAAATPGATTSQASTP</sequence>
<keyword evidence="4" id="KW-1185">Reference proteome</keyword>
<gene>
    <name evidence="3" type="ORF">NCTC11923_01526</name>
</gene>
<dbReference type="GO" id="GO:0016020">
    <property type="term" value="C:membrane"/>
    <property type="evidence" value="ECO:0007669"/>
    <property type="project" value="InterPro"/>
</dbReference>
<feature type="region of interest" description="Disordered" evidence="1">
    <location>
        <begin position="31"/>
        <end position="95"/>
    </location>
</feature>
<evidence type="ECO:0000313" key="4">
    <source>
        <dbReference type="Proteomes" id="UP000276899"/>
    </source>
</evidence>
<feature type="compositionally biased region" description="Polar residues" evidence="1">
    <location>
        <begin position="55"/>
        <end position="76"/>
    </location>
</feature>
<dbReference type="Gene3D" id="3.90.1010.20">
    <property type="match status" value="1"/>
</dbReference>